<dbReference type="OrthoDB" id="7510885at2"/>
<evidence type="ECO:0000313" key="1">
    <source>
        <dbReference type="EMBL" id="SHK23731.1"/>
    </source>
</evidence>
<dbReference type="EMBL" id="FQZF01000038">
    <property type="protein sequence ID" value="SHK23731.1"/>
    <property type="molecule type" value="Genomic_DNA"/>
</dbReference>
<protein>
    <recommendedName>
        <fullName evidence="3">DUF551 domain-containing protein</fullName>
    </recommendedName>
</protein>
<name>A0A1M6QTZ8_9PROT</name>
<evidence type="ECO:0000313" key="2">
    <source>
        <dbReference type="Proteomes" id="UP000184387"/>
    </source>
</evidence>
<gene>
    <name evidence="1" type="ORF">SAMN02745194_04516</name>
</gene>
<dbReference type="RefSeq" id="WP_073139229.1">
    <property type="nucleotide sequence ID" value="NZ_FQZF01000038.1"/>
</dbReference>
<dbReference type="AlphaFoldDB" id="A0A1M6QTZ8"/>
<dbReference type="Proteomes" id="UP000184387">
    <property type="component" value="Unassembled WGS sequence"/>
</dbReference>
<sequence>MSNWKPIETAPTDYTEIIGMDARGHVYRTWWFAPSSMTRDWLRVPGNKEWKPLWWMPLPPPPRSPDAAEGGEVVG</sequence>
<evidence type="ECO:0008006" key="3">
    <source>
        <dbReference type="Google" id="ProtNLM"/>
    </source>
</evidence>
<dbReference type="STRING" id="198092.SAMN02745194_04516"/>
<keyword evidence="2" id="KW-1185">Reference proteome</keyword>
<proteinExistence type="predicted"/>
<reference evidence="1 2" key="1">
    <citation type="submission" date="2016-11" db="EMBL/GenBank/DDBJ databases">
        <authorList>
            <person name="Jaros S."/>
            <person name="Januszkiewicz K."/>
            <person name="Wedrychowicz H."/>
        </authorList>
    </citation>
    <scope>NUCLEOTIDE SEQUENCE [LARGE SCALE GENOMIC DNA]</scope>
    <source>
        <strain evidence="1 2">DSM 14916</strain>
    </source>
</reference>
<accession>A0A1M6QTZ8</accession>
<organism evidence="1 2">
    <name type="scientific">Muricoccus roseus</name>
    <dbReference type="NCBI Taxonomy" id="198092"/>
    <lineage>
        <taxon>Bacteria</taxon>
        <taxon>Pseudomonadati</taxon>
        <taxon>Pseudomonadota</taxon>
        <taxon>Alphaproteobacteria</taxon>
        <taxon>Acetobacterales</taxon>
        <taxon>Roseomonadaceae</taxon>
        <taxon>Muricoccus</taxon>
    </lineage>
</organism>